<gene>
    <name evidence="1" type="ORF">GMA92_10945</name>
</gene>
<sequence>MKCLICKNLIVINSFSMVFAHVEPKLCQRCHEQMIPNKLIAFPLQMYEDNEFMRELIRRLNLGDFVLLEVILPTLHQGLLKFKSDIKELIAYDVDDQLSEILLEALQFKGEGGKTIKITSMIPEKIEQEGFISIL</sequence>
<dbReference type="GeneID" id="60057798"/>
<reference evidence="1 2" key="1">
    <citation type="journal article" date="2019" name="Nat. Med.">
        <title>A library of human gut bacterial isolates paired with longitudinal multiomics data enables mechanistic microbiome research.</title>
        <authorList>
            <person name="Poyet M."/>
            <person name="Groussin M."/>
            <person name="Gibbons S.M."/>
            <person name="Avila-Pacheco J."/>
            <person name="Jiang X."/>
            <person name="Kearney S.M."/>
            <person name="Perrotta A.R."/>
            <person name="Berdy B."/>
            <person name="Zhao S."/>
            <person name="Lieberman T.D."/>
            <person name="Swanson P.K."/>
            <person name="Smith M."/>
            <person name="Roesemann S."/>
            <person name="Alexander J.E."/>
            <person name="Rich S.A."/>
            <person name="Livny J."/>
            <person name="Vlamakis H."/>
            <person name="Clish C."/>
            <person name="Bullock K."/>
            <person name="Deik A."/>
            <person name="Scott J."/>
            <person name="Pierce K.A."/>
            <person name="Xavier R.J."/>
            <person name="Alm E.J."/>
        </authorList>
    </citation>
    <scope>NUCLEOTIDE SEQUENCE [LARGE SCALE GENOMIC DNA]</scope>
    <source>
        <strain evidence="1 2">BIOML-A198</strain>
    </source>
</reference>
<dbReference type="EMBL" id="WMQE01000026">
    <property type="protein sequence ID" value="MTK21931.1"/>
    <property type="molecule type" value="Genomic_DNA"/>
</dbReference>
<comment type="caution">
    <text evidence="1">The sequence shown here is derived from an EMBL/GenBank/DDBJ whole genome shotgun (WGS) entry which is preliminary data.</text>
</comment>
<organism evidence="1 2">
    <name type="scientific">Turicibacter sanguinis</name>
    <dbReference type="NCBI Taxonomy" id="154288"/>
    <lineage>
        <taxon>Bacteria</taxon>
        <taxon>Bacillati</taxon>
        <taxon>Bacillota</taxon>
        <taxon>Erysipelotrichia</taxon>
        <taxon>Erysipelotrichales</taxon>
        <taxon>Turicibacteraceae</taxon>
        <taxon>Turicibacter</taxon>
    </lineage>
</organism>
<evidence type="ECO:0000313" key="1">
    <source>
        <dbReference type="EMBL" id="MTK21931.1"/>
    </source>
</evidence>
<evidence type="ECO:0000313" key="2">
    <source>
        <dbReference type="Proteomes" id="UP000487649"/>
    </source>
</evidence>
<dbReference type="AlphaFoldDB" id="A0A9X5APV8"/>
<name>A0A9X5APV8_9FIRM</name>
<accession>A0A9X5APV8</accession>
<dbReference type="RefSeq" id="WP_009606116.1">
    <property type="nucleotide sequence ID" value="NZ_CAUWFM010000009.1"/>
</dbReference>
<protein>
    <submittedName>
        <fullName evidence="1">Uncharacterized protein</fullName>
    </submittedName>
</protein>
<proteinExistence type="predicted"/>
<dbReference type="Proteomes" id="UP000487649">
    <property type="component" value="Unassembled WGS sequence"/>
</dbReference>